<gene>
    <name evidence="1" type="ORF">CELE_K09F6.10</name>
    <name evidence="1 3" type="ORF">K09F6.10</name>
</gene>
<sequence>MIQKAGGNLETTEYWLNLKHEAYEEDDGFWIMHQTYEMADGYTLMNIIAEQMQSKKGLCVDDGTFTLTMRVFTKDESVRGKGSVEISKDRLMLFGSKYPNVVGFTHCLLKAIVIGKLWYDSKSTKTKGQEAKDFRNLTRQDKCLDHRKGKQLQLAKSLATSVGLDCDREEHGFDDLQKIADHLHNICVWGLKSGSKATAKIFEANKGAKGFIPLLYVDNHFDFFVPRIDYVNTGFCFKCNQYSGRRHYQTCGAKCRRCGVTNCEKNGVGKICEKCNIVFQSESCYESHLVKPSKLSLSFCERYEKCKKCGFIHRKDSYSKTVHKCHDNAFCKICRQRINGPHECSHAAPTVARTLRNLEKQKKWRPHSTHILSSFQIKFLPLV</sequence>
<dbReference type="Proteomes" id="UP000001940">
    <property type="component" value="Chromosome II"/>
</dbReference>
<dbReference type="RefSeq" id="NP_740974.2">
    <property type="nucleotide sequence ID" value="NM_170977.4"/>
</dbReference>
<keyword evidence="1" id="KW-0808">Transferase</keyword>
<dbReference type="AlphaFoldDB" id="Q8MXJ4"/>
<organism evidence="1 2">
    <name type="scientific">Caenorhabditis elegans</name>
    <dbReference type="NCBI Taxonomy" id="6239"/>
    <lineage>
        <taxon>Eukaryota</taxon>
        <taxon>Metazoa</taxon>
        <taxon>Ecdysozoa</taxon>
        <taxon>Nematoda</taxon>
        <taxon>Chromadorea</taxon>
        <taxon>Rhabditida</taxon>
        <taxon>Rhabditina</taxon>
        <taxon>Rhabditomorpha</taxon>
        <taxon>Rhabditoidea</taxon>
        <taxon>Rhabditidae</taxon>
        <taxon>Peloderinae</taxon>
        <taxon>Caenorhabditis</taxon>
    </lineage>
</organism>
<protein>
    <submittedName>
        <fullName evidence="1">DNA-directed DNA polymerase</fullName>
    </submittedName>
</protein>
<dbReference type="FunCoup" id="Q8MXJ4">
    <property type="interactions" value="226"/>
</dbReference>
<keyword evidence="1" id="KW-0239">DNA-directed DNA polymerase</keyword>
<accession>Q8MXJ4</accession>
<proteinExistence type="predicted"/>
<evidence type="ECO:0000313" key="2">
    <source>
        <dbReference type="Proteomes" id="UP000001940"/>
    </source>
</evidence>
<dbReference type="KEGG" id="cel:CELE_K09F6.10"/>
<dbReference type="UCSC" id="K09F6.10">
    <property type="organism name" value="c. elegans"/>
</dbReference>
<keyword evidence="2" id="KW-1185">Reference proteome</keyword>
<dbReference type="GeneID" id="173586"/>
<dbReference type="InParanoid" id="Q8MXJ4"/>
<dbReference type="OMA" id="GNNECES"/>
<dbReference type="AGR" id="WB:WBGene00019593"/>
<dbReference type="CTD" id="173586"/>
<dbReference type="GO" id="GO:0003887">
    <property type="term" value="F:DNA-directed DNA polymerase activity"/>
    <property type="evidence" value="ECO:0007669"/>
    <property type="project" value="UniProtKB-KW"/>
</dbReference>
<dbReference type="Bgee" id="WBGene00019593">
    <property type="expression patterns" value="Expressed in pharyngeal muscle cell (C elegans) and 3 other cell types or tissues"/>
</dbReference>
<name>Q8MXJ4_CAEEL</name>
<dbReference type="WormBase" id="K09F6.10">
    <property type="protein sequence ID" value="CE48415"/>
    <property type="gene ID" value="WBGene00019593"/>
</dbReference>
<dbReference type="eggNOG" id="ENOG502QQ9V">
    <property type="taxonomic scope" value="Eukaryota"/>
</dbReference>
<dbReference type="PaxDb" id="6239-K09F6.10"/>
<reference evidence="1 2" key="1">
    <citation type="journal article" date="1998" name="Science">
        <title>Genome sequence of the nematode C. elegans: a platform for investigating biology.</title>
        <authorList>
            <consortium name="The C. elegans sequencing consortium"/>
            <person name="Sulson J.E."/>
            <person name="Waterston R."/>
        </authorList>
    </citation>
    <scope>NUCLEOTIDE SEQUENCE [LARGE SCALE GENOMIC DNA]</scope>
    <source>
        <strain evidence="1 2">Bristol N2</strain>
    </source>
</reference>
<evidence type="ECO:0000313" key="1">
    <source>
        <dbReference type="EMBL" id="CCD61657.2"/>
    </source>
</evidence>
<dbReference type="OrthoDB" id="6750869at2759"/>
<dbReference type="HOGENOM" id="CLU_038896_0_0_1"/>
<keyword evidence="1" id="KW-0548">Nucleotidyltransferase</keyword>
<evidence type="ECO:0000313" key="3">
    <source>
        <dbReference type="WormBase" id="K09F6.10"/>
    </source>
</evidence>
<dbReference type="EMBL" id="BX284602">
    <property type="protein sequence ID" value="CCD61657.2"/>
    <property type="molecule type" value="Genomic_DNA"/>
</dbReference>